<accession>A0A6J6CIW4</accession>
<proteinExistence type="predicted"/>
<evidence type="ECO:0000313" key="1">
    <source>
        <dbReference type="EMBL" id="CAB4551442.1"/>
    </source>
</evidence>
<name>A0A6J6CIW4_9ZZZZ</name>
<gene>
    <name evidence="1" type="ORF">UFOPK1495_00898</name>
</gene>
<dbReference type="EMBL" id="CAEZSU010000084">
    <property type="protein sequence ID" value="CAB4551442.1"/>
    <property type="molecule type" value="Genomic_DNA"/>
</dbReference>
<organism evidence="1">
    <name type="scientific">freshwater metagenome</name>
    <dbReference type="NCBI Taxonomy" id="449393"/>
    <lineage>
        <taxon>unclassified sequences</taxon>
        <taxon>metagenomes</taxon>
        <taxon>ecological metagenomes</taxon>
    </lineage>
</organism>
<sequence>MVPNGDVDAGTVAALLHVAPSVLRSTLYCVTALPPSVCGVLHVSAIVVEPGVAASDNGAEGDVVADVVPYVIVGVIGSPTDDVP</sequence>
<dbReference type="AlphaFoldDB" id="A0A6J6CIW4"/>
<reference evidence="1" key="1">
    <citation type="submission" date="2020-05" db="EMBL/GenBank/DDBJ databases">
        <authorList>
            <person name="Chiriac C."/>
            <person name="Salcher M."/>
            <person name="Ghai R."/>
            <person name="Kavagutti S V."/>
        </authorList>
    </citation>
    <scope>NUCLEOTIDE SEQUENCE</scope>
</reference>
<protein>
    <submittedName>
        <fullName evidence="1">Unannotated protein</fullName>
    </submittedName>
</protein>